<dbReference type="InterPro" id="IPR036291">
    <property type="entry name" value="NAD(P)-bd_dom_sf"/>
</dbReference>
<accession>A0A139ATY2</accession>
<evidence type="ECO:0000256" key="2">
    <source>
        <dbReference type="ARBA" id="ARBA00023002"/>
    </source>
</evidence>
<keyword evidence="2" id="KW-0560">Oxidoreductase</keyword>
<comment type="similarity">
    <text evidence="1">Belongs to the NAD(P)-dependent epimerase/dehydratase family.</text>
</comment>
<evidence type="ECO:0000313" key="5">
    <source>
        <dbReference type="EMBL" id="KXS20206.1"/>
    </source>
</evidence>
<keyword evidence="6" id="KW-1185">Reference proteome</keyword>
<evidence type="ECO:0000256" key="3">
    <source>
        <dbReference type="ARBA" id="ARBA00023027"/>
    </source>
</evidence>
<dbReference type="PANTHER" id="PTHR43103:SF5">
    <property type="entry name" value="4-EPIMERASE, PUTATIVE (AFU_ORTHOLOGUE AFUA_7G00360)-RELATED"/>
    <property type="match status" value="1"/>
</dbReference>
<dbReference type="Proteomes" id="UP000070544">
    <property type="component" value="Unassembled WGS sequence"/>
</dbReference>
<dbReference type="Pfam" id="PF01370">
    <property type="entry name" value="Epimerase"/>
    <property type="match status" value="1"/>
</dbReference>
<proteinExistence type="inferred from homology"/>
<sequence length="290" mass="31809">MRVAVTGGSGKIGCAVCSLLLSKGHHVVNLDLTPPTPGLGSARARFIKTDFSDYGQTIQALSSVDMWVEKPVDAVVHLAGIPAPGLVPNSVVFHNNFTATYNVFEACRVLGIRNIVWASSETVLGVMMNSPETLQPILPIDESVNLPQSAYSLSKYLGEKMAEQFARWDKDLKIVGLRFSNVMLEKDYKDFEAFQANPRARNWNLWGYIADKDAAQAVLLSLEKPLKGAHVFIVANADTVMRTPNSVLVKSLPGVKLRPGTGEHETLLSIEKARRVLGYNPPPSRWRGKL</sequence>
<gene>
    <name evidence="5" type="ORF">M427DRAFT_94603</name>
</gene>
<dbReference type="SUPFAM" id="SSF51735">
    <property type="entry name" value="NAD(P)-binding Rossmann-fold domains"/>
    <property type="match status" value="1"/>
</dbReference>
<organism evidence="5 6">
    <name type="scientific">Gonapodya prolifera (strain JEL478)</name>
    <name type="common">Monoblepharis prolifera</name>
    <dbReference type="NCBI Taxonomy" id="1344416"/>
    <lineage>
        <taxon>Eukaryota</taxon>
        <taxon>Fungi</taxon>
        <taxon>Fungi incertae sedis</taxon>
        <taxon>Chytridiomycota</taxon>
        <taxon>Chytridiomycota incertae sedis</taxon>
        <taxon>Monoblepharidomycetes</taxon>
        <taxon>Monoblepharidales</taxon>
        <taxon>Gonapodyaceae</taxon>
        <taxon>Gonapodya</taxon>
    </lineage>
</organism>
<feature type="domain" description="NAD-dependent epimerase/dehydratase" evidence="4">
    <location>
        <begin position="3"/>
        <end position="191"/>
    </location>
</feature>
<dbReference type="EMBL" id="KQ965736">
    <property type="protein sequence ID" value="KXS20206.1"/>
    <property type="molecule type" value="Genomic_DNA"/>
</dbReference>
<evidence type="ECO:0000256" key="1">
    <source>
        <dbReference type="ARBA" id="ARBA00007637"/>
    </source>
</evidence>
<dbReference type="PANTHER" id="PTHR43103">
    <property type="entry name" value="NUCLEOSIDE-DIPHOSPHATE-SUGAR EPIMERASE"/>
    <property type="match status" value="1"/>
</dbReference>
<keyword evidence="3" id="KW-0520">NAD</keyword>
<evidence type="ECO:0000313" key="6">
    <source>
        <dbReference type="Proteomes" id="UP000070544"/>
    </source>
</evidence>
<dbReference type="STRING" id="1344416.A0A139ATY2"/>
<dbReference type="AlphaFoldDB" id="A0A139ATY2"/>
<dbReference type="InterPro" id="IPR001509">
    <property type="entry name" value="Epimerase_deHydtase"/>
</dbReference>
<dbReference type="GO" id="GO:0016491">
    <property type="term" value="F:oxidoreductase activity"/>
    <property type="evidence" value="ECO:0007669"/>
    <property type="project" value="UniProtKB-KW"/>
</dbReference>
<protein>
    <submittedName>
        <fullName evidence="5">Putative UDP-glucose 4-epimerase</fullName>
    </submittedName>
</protein>
<name>A0A139ATY2_GONPJ</name>
<dbReference type="OrthoDB" id="202470at2759"/>
<dbReference type="OMA" id="ATSKLCM"/>
<reference evidence="5 6" key="1">
    <citation type="journal article" date="2015" name="Genome Biol. Evol.">
        <title>Phylogenomic analyses indicate that early fungi evolved digesting cell walls of algal ancestors of land plants.</title>
        <authorList>
            <person name="Chang Y."/>
            <person name="Wang S."/>
            <person name="Sekimoto S."/>
            <person name="Aerts A.L."/>
            <person name="Choi C."/>
            <person name="Clum A."/>
            <person name="LaButti K.M."/>
            <person name="Lindquist E.A."/>
            <person name="Yee Ngan C."/>
            <person name="Ohm R.A."/>
            <person name="Salamov A.A."/>
            <person name="Grigoriev I.V."/>
            <person name="Spatafora J.W."/>
            <person name="Berbee M.L."/>
        </authorList>
    </citation>
    <scope>NUCLEOTIDE SEQUENCE [LARGE SCALE GENOMIC DNA]</scope>
    <source>
        <strain evidence="5 6">JEL478</strain>
    </source>
</reference>
<dbReference type="Gene3D" id="3.40.50.720">
    <property type="entry name" value="NAD(P)-binding Rossmann-like Domain"/>
    <property type="match status" value="1"/>
</dbReference>
<evidence type="ECO:0000259" key="4">
    <source>
        <dbReference type="Pfam" id="PF01370"/>
    </source>
</evidence>